<protein>
    <submittedName>
        <fullName evidence="2">(California timema) hypothetical protein</fullName>
    </submittedName>
</protein>
<dbReference type="PANTHER" id="PTHR36688">
    <property type="entry name" value="ENDO/EXONUCLEASE/PHOSPHATASE DOMAIN-CONTAINING PROTEIN"/>
    <property type="match status" value="1"/>
</dbReference>
<proteinExistence type="predicted"/>
<dbReference type="PANTHER" id="PTHR36688:SF2">
    <property type="entry name" value="ENDONUCLEASE_EXONUCLEASE_PHOSPHATASE DOMAIN-CONTAINING PROTEIN"/>
    <property type="match status" value="1"/>
</dbReference>
<evidence type="ECO:0000256" key="1">
    <source>
        <dbReference type="SAM" id="MobiDB-lite"/>
    </source>
</evidence>
<dbReference type="InterPro" id="IPR052560">
    <property type="entry name" value="RdDP_mobile_element"/>
</dbReference>
<sequence length="334" mass="37851">MDAEPVTVEEMSRLIDSLRKKKAPGLDEIMAEALQQTKAEISPFSASFINQCLAQDRIPNIWKQSEAIVLSKGEDKGPQLAKSYQPICLLNVCGKLQEKVPCERILRQRVSRNAQAAVWQGYRGCKLCGNSRRNMEGKCNRVLESLSTWRSSVKLKMAPVKTTHMLFKGIVKRDPIIKVEGPKIRESRSNRYLGVTLDEKMNFSEHVETCAKAMRVMNRIISIGQRDLDGWGYLDSTAKLMSEVKRAEYMARNVRRKEQEIEVEEQEEDCETETSSSTPDLGQVVVGNTGWLDGLGRHHPHDLIMAQGQLCGQIRVVTWSDKTRPSTCWEEAIK</sequence>
<dbReference type="EMBL" id="OE185546">
    <property type="protein sequence ID" value="CAD7577384.1"/>
    <property type="molecule type" value="Genomic_DNA"/>
</dbReference>
<reference evidence="2" key="1">
    <citation type="submission" date="2020-11" db="EMBL/GenBank/DDBJ databases">
        <authorList>
            <person name="Tran Van P."/>
        </authorList>
    </citation>
    <scope>NUCLEOTIDE SEQUENCE</scope>
</reference>
<feature type="compositionally biased region" description="Acidic residues" evidence="1">
    <location>
        <begin position="261"/>
        <end position="272"/>
    </location>
</feature>
<gene>
    <name evidence="2" type="ORF">TCMB3V08_LOCUS9935</name>
</gene>
<dbReference type="AlphaFoldDB" id="A0A7R9JDL2"/>
<accession>A0A7R9JDL2</accession>
<feature type="region of interest" description="Disordered" evidence="1">
    <location>
        <begin position="260"/>
        <end position="283"/>
    </location>
</feature>
<evidence type="ECO:0000313" key="2">
    <source>
        <dbReference type="EMBL" id="CAD7577384.1"/>
    </source>
</evidence>
<organism evidence="2">
    <name type="scientific">Timema californicum</name>
    <name type="common">California timema</name>
    <name type="synonym">Walking stick</name>
    <dbReference type="NCBI Taxonomy" id="61474"/>
    <lineage>
        <taxon>Eukaryota</taxon>
        <taxon>Metazoa</taxon>
        <taxon>Ecdysozoa</taxon>
        <taxon>Arthropoda</taxon>
        <taxon>Hexapoda</taxon>
        <taxon>Insecta</taxon>
        <taxon>Pterygota</taxon>
        <taxon>Neoptera</taxon>
        <taxon>Polyneoptera</taxon>
        <taxon>Phasmatodea</taxon>
        <taxon>Timematodea</taxon>
        <taxon>Timematoidea</taxon>
        <taxon>Timematidae</taxon>
        <taxon>Timema</taxon>
    </lineage>
</organism>
<name>A0A7R9JDL2_TIMCA</name>